<dbReference type="Proteomes" id="UP000510647">
    <property type="component" value="Chromosome 6"/>
</dbReference>
<dbReference type="Gene3D" id="3.90.470.20">
    <property type="entry name" value="4'-phosphopantetheinyl transferase domain"/>
    <property type="match status" value="1"/>
</dbReference>
<keyword evidence="4" id="KW-1185">Reference proteome</keyword>
<evidence type="ECO:0000259" key="2">
    <source>
        <dbReference type="Pfam" id="PF01648"/>
    </source>
</evidence>
<proteinExistence type="predicted"/>
<organism evidence="3 4">
    <name type="scientific">Torulaspora globosa</name>
    <dbReference type="NCBI Taxonomy" id="48254"/>
    <lineage>
        <taxon>Eukaryota</taxon>
        <taxon>Fungi</taxon>
        <taxon>Dikarya</taxon>
        <taxon>Ascomycota</taxon>
        <taxon>Saccharomycotina</taxon>
        <taxon>Saccharomycetes</taxon>
        <taxon>Saccharomycetales</taxon>
        <taxon>Saccharomycetaceae</taxon>
        <taxon>Torulaspora</taxon>
    </lineage>
</organism>
<evidence type="ECO:0000313" key="4">
    <source>
        <dbReference type="Proteomes" id="UP000510647"/>
    </source>
</evidence>
<dbReference type="InterPro" id="IPR008278">
    <property type="entry name" value="4-PPantetheinyl_Trfase_dom"/>
</dbReference>
<evidence type="ECO:0000313" key="3">
    <source>
        <dbReference type="EMBL" id="QLQ81445.1"/>
    </source>
</evidence>
<evidence type="ECO:0000256" key="1">
    <source>
        <dbReference type="ARBA" id="ARBA00022679"/>
    </source>
</evidence>
<dbReference type="SUPFAM" id="SSF56214">
    <property type="entry name" value="4'-phosphopantetheinyl transferase"/>
    <property type="match status" value="1"/>
</dbReference>
<dbReference type="GO" id="GO:0008897">
    <property type="term" value="F:holo-[acyl-carrier-protein] synthase activity"/>
    <property type="evidence" value="ECO:0007669"/>
    <property type="project" value="InterPro"/>
</dbReference>
<dbReference type="OrthoDB" id="15433at2759"/>
<sequence length="178" mass="20043">MIPQLSVKTGTRILGIGTDIVHLSRFSKLLQKYPLSANPNDQDTLIKIARKFMHSREITKLQLIVAGNNNDKHTATYIAGIWAIKESILKAFSSFVPSSEMPTAQCIYTKLIYKEKKSNGQPILQFDKQFPSIVSDSELKFYDKYIKTPGTRPMVSISHDGDYLVSFVCLVEGNEVLE</sequence>
<name>A0A7H9HY21_9SACH</name>
<reference evidence="3 4" key="1">
    <citation type="submission" date="2020-06" db="EMBL/GenBank/DDBJ databases">
        <title>The yeast mating-type switching endonuclease HO is a domesticated member of an unorthodox homing genetic element family.</title>
        <authorList>
            <person name="Coughlan A.Y."/>
            <person name="Lombardi L."/>
            <person name="Braun-Galleani S."/>
            <person name="Martos A.R."/>
            <person name="Galeote V."/>
            <person name="Bigey F."/>
            <person name="Dequin S."/>
            <person name="Byrne K.P."/>
            <person name="Wolfe K.H."/>
        </authorList>
    </citation>
    <scope>NUCLEOTIDE SEQUENCE [LARGE SCALE GENOMIC DNA]</scope>
    <source>
        <strain evidence="3 4">CBS2947</strain>
    </source>
</reference>
<accession>A0A7H9HY21</accession>
<dbReference type="InterPro" id="IPR037143">
    <property type="entry name" value="4-PPantetheinyl_Trfase_dom_sf"/>
</dbReference>
<keyword evidence="1" id="KW-0808">Transferase</keyword>
<dbReference type="AlphaFoldDB" id="A0A7H9HY21"/>
<gene>
    <name evidence="3" type="ORF">HG537_0F02060</name>
</gene>
<dbReference type="GO" id="GO:0000287">
    <property type="term" value="F:magnesium ion binding"/>
    <property type="evidence" value="ECO:0007669"/>
    <property type="project" value="InterPro"/>
</dbReference>
<feature type="domain" description="4'-phosphopantetheinyl transferase" evidence="2">
    <location>
        <begin position="15"/>
        <end position="94"/>
    </location>
</feature>
<dbReference type="EMBL" id="CP059272">
    <property type="protein sequence ID" value="QLQ81445.1"/>
    <property type="molecule type" value="Genomic_DNA"/>
</dbReference>
<protein>
    <recommendedName>
        <fullName evidence="2">4'-phosphopantetheinyl transferase domain-containing protein</fullName>
    </recommendedName>
</protein>
<dbReference type="Pfam" id="PF01648">
    <property type="entry name" value="ACPS"/>
    <property type="match status" value="1"/>
</dbReference>